<comment type="similarity">
    <text evidence="1">Belongs to the LysR transcriptional regulatory family.</text>
</comment>
<evidence type="ECO:0000313" key="7">
    <source>
        <dbReference type="Proteomes" id="UP001218231"/>
    </source>
</evidence>
<dbReference type="Pfam" id="PF03466">
    <property type="entry name" value="LysR_substrate"/>
    <property type="match status" value="1"/>
</dbReference>
<evidence type="ECO:0000259" key="5">
    <source>
        <dbReference type="PROSITE" id="PS50931"/>
    </source>
</evidence>
<dbReference type="SUPFAM" id="SSF46785">
    <property type="entry name" value="Winged helix' DNA-binding domain"/>
    <property type="match status" value="1"/>
</dbReference>
<name>A0ABY7U3W5_9SPHN</name>
<geneLocation type="plasmid" evidence="6 7">
    <name>unnamed2</name>
</geneLocation>
<dbReference type="InterPro" id="IPR036388">
    <property type="entry name" value="WH-like_DNA-bd_sf"/>
</dbReference>
<organism evidence="6 7">
    <name type="scientific">Novosphingobium humi</name>
    <dbReference type="NCBI Taxonomy" id="2282397"/>
    <lineage>
        <taxon>Bacteria</taxon>
        <taxon>Pseudomonadati</taxon>
        <taxon>Pseudomonadota</taxon>
        <taxon>Alphaproteobacteria</taxon>
        <taxon>Sphingomonadales</taxon>
        <taxon>Sphingomonadaceae</taxon>
        <taxon>Novosphingobium</taxon>
    </lineage>
</organism>
<gene>
    <name evidence="6" type="ORF">PQ457_21955</name>
</gene>
<dbReference type="Gene3D" id="1.10.10.10">
    <property type="entry name" value="Winged helix-like DNA-binding domain superfamily/Winged helix DNA-binding domain"/>
    <property type="match status" value="1"/>
</dbReference>
<evidence type="ECO:0000256" key="3">
    <source>
        <dbReference type="ARBA" id="ARBA00023125"/>
    </source>
</evidence>
<evidence type="ECO:0000256" key="4">
    <source>
        <dbReference type="ARBA" id="ARBA00023163"/>
    </source>
</evidence>
<keyword evidence="2" id="KW-0805">Transcription regulation</keyword>
<dbReference type="InterPro" id="IPR036390">
    <property type="entry name" value="WH_DNA-bd_sf"/>
</dbReference>
<keyword evidence="7" id="KW-1185">Reference proteome</keyword>
<dbReference type="PRINTS" id="PR00039">
    <property type="entry name" value="HTHLYSR"/>
</dbReference>
<feature type="domain" description="HTH lysR-type" evidence="5">
    <location>
        <begin position="13"/>
        <end position="70"/>
    </location>
</feature>
<keyword evidence="3" id="KW-0238">DNA-binding</keyword>
<accession>A0ABY7U3W5</accession>
<dbReference type="RefSeq" id="WP_273620448.1">
    <property type="nucleotide sequence ID" value="NZ_CP117419.1"/>
</dbReference>
<keyword evidence="6" id="KW-0614">Plasmid</keyword>
<evidence type="ECO:0000313" key="6">
    <source>
        <dbReference type="EMBL" id="WCT80178.1"/>
    </source>
</evidence>
<keyword evidence="4" id="KW-0804">Transcription</keyword>
<dbReference type="SUPFAM" id="SSF53850">
    <property type="entry name" value="Periplasmic binding protein-like II"/>
    <property type="match status" value="1"/>
</dbReference>
<dbReference type="InterPro" id="IPR000847">
    <property type="entry name" value="LysR_HTH_N"/>
</dbReference>
<dbReference type="Gene3D" id="3.40.190.10">
    <property type="entry name" value="Periplasmic binding protein-like II"/>
    <property type="match status" value="2"/>
</dbReference>
<dbReference type="PANTHER" id="PTHR30118">
    <property type="entry name" value="HTH-TYPE TRANSCRIPTIONAL REGULATOR LEUO-RELATED"/>
    <property type="match status" value="1"/>
</dbReference>
<reference evidence="6 7" key="1">
    <citation type="submission" date="2023-02" db="EMBL/GenBank/DDBJ databases">
        <title>Genome sequence of Novosphingobium humi KACC 19094.</title>
        <authorList>
            <person name="Kim S."/>
            <person name="Heo J."/>
            <person name="Kwon S.-W."/>
        </authorList>
    </citation>
    <scope>NUCLEOTIDE SEQUENCE [LARGE SCALE GENOMIC DNA]</scope>
    <source>
        <strain evidence="6 7">KACC 19094</strain>
        <plasmid evidence="6 7">unnamed2</plasmid>
    </source>
</reference>
<evidence type="ECO:0000256" key="1">
    <source>
        <dbReference type="ARBA" id="ARBA00009437"/>
    </source>
</evidence>
<dbReference type="Pfam" id="PF00126">
    <property type="entry name" value="HTH_1"/>
    <property type="match status" value="1"/>
</dbReference>
<dbReference type="Proteomes" id="UP001218231">
    <property type="component" value="Plasmid unnamed2"/>
</dbReference>
<sequence length="312" mass="33562">MNKIIGLNDIARLDLNLATSFLAIWEERSVSRAALRLNLSQSALSGSLARLRSITGDPLFVRSRMGMEPTPRAIAMAPALSAALDRMSEALAPLPPFAPGGIARALVVGMSDDFMLACGPALVRRLLAEAPQASVIFRQCNSQTAAAMLESREIDMAMIAGGKRRGQTIRHQAIGRSSYLCLGDGDALAPQLPLTLEGYTALPHVLVSYSGRSGIIDEALQNLGRKRRIITALTQFAALPPFLQGSGWISTLPSHAAWALARSTGLSIFAPPLALDTYEVRLCWRRDGDADPISQWLRGLLADVWQGLSPPE</sequence>
<dbReference type="PROSITE" id="PS50931">
    <property type="entry name" value="HTH_LYSR"/>
    <property type="match status" value="1"/>
</dbReference>
<dbReference type="PANTHER" id="PTHR30118:SF15">
    <property type="entry name" value="TRANSCRIPTIONAL REGULATORY PROTEIN"/>
    <property type="match status" value="1"/>
</dbReference>
<protein>
    <submittedName>
        <fullName evidence="6">LysR family transcriptional regulator</fullName>
    </submittedName>
</protein>
<dbReference type="EMBL" id="CP117419">
    <property type="protein sequence ID" value="WCT80178.1"/>
    <property type="molecule type" value="Genomic_DNA"/>
</dbReference>
<proteinExistence type="inferred from homology"/>
<dbReference type="InterPro" id="IPR050389">
    <property type="entry name" value="LysR-type_TF"/>
</dbReference>
<dbReference type="InterPro" id="IPR005119">
    <property type="entry name" value="LysR_subst-bd"/>
</dbReference>
<evidence type="ECO:0000256" key="2">
    <source>
        <dbReference type="ARBA" id="ARBA00023015"/>
    </source>
</evidence>